<dbReference type="GO" id="GO:0000155">
    <property type="term" value="F:phosphorelay sensor kinase activity"/>
    <property type="evidence" value="ECO:0007669"/>
    <property type="project" value="InterPro"/>
</dbReference>
<comment type="caution">
    <text evidence="6">The sequence shown here is derived from an EMBL/GenBank/DDBJ whole genome shotgun (WGS) entry which is preliminary data.</text>
</comment>
<reference evidence="7" key="1">
    <citation type="journal article" date="2021" name="Int. J. Syst. Evol. Microbiol.">
        <title>Actinocatenispora comari sp. nov., an endophytic actinomycete isolated from aerial parts of Comarum salesowianum.</title>
        <authorList>
            <person name="Oyunbileg N."/>
            <person name="Iizaka Y."/>
            <person name="Hamada M."/>
            <person name="Davaapurev B.O."/>
            <person name="Fukumoto A."/>
            <person name="Tsetseg B."/>
            <person name="Kato F."/>
            <person name="Tamura T."/>
            <person name="Batkhuu J."/>
            <person name="Anzai Y."/>
        </authorList>
    </citation>
    <scope>NUCLEOTIDE SEQUENCE [LARGE SCALE GENOMIC DNA]</scope>
    <source>
        <strain evidence="7">NUM-2625</strain>
    </source>
</reference>
<evidence type="ECO:0000256" key="2">
    <source>
        <dbReference type="ARBA" id="ARBA00022777"/>
    </source>
</evidence>
<sequence>MSGVATQHDFDWTPGRRRAATLLTCAWLGYLIPICVSVAQQPPSAPMLAFTIVGLAGYVLCFVRLIHVGMRCPFRLAAPYALVGLIAVGVLLMIPIGSTWRYAFPYYLVAILPGQLPPRWWLPSQVGTLAATTLVAIGYGDRGGGLIGYVASVAAVALFTSMFFWLLRTMVQLRMARAEMARLAVSEERLRIARDLHDVLGQRLAAVALLSDLAGRLAGTDPQRSRQQSAEAGRLAREALEEVRATVSGFRDTSLTGELSTAQALLAAAGIGCVLSAPDAGSVPAPLADVAGWVVREGVTNVVRHSRAGTARITVRSADPVVVEVADDGRGDAGSPYGNGLTGLRERVTALGGAVHTERVDGWYRLRAELPVALPGGRVTAAAGAS</sequence>
<dbReference type="AlphaFoldDB" id="A0A8J4A7W2"/>
<dbReference type="Gene3D" id="3.30.565.10">
    <property type="entry name" value="Histidine kinase-like ATPase, C-terminal domain"/>
    <property type="match status" value="1"/>
</dbReference>
<keyword evidence="4" id="KW-1133">Transmembrane helix</keyword>
<dbReference type="Pfam" id="PF07730">
    <property type="entry name" value="HisKA_3"/>
    <property type="match status" value="1"/>
</dbReference>
<accession>A0A8J4A7W2</accession>
<feature type="transmembrane region" description="Helical" evidence="4">
    <location>
        <begin position="146"/>
        <end position="167"/>
    </location>
</feature>
<dbReference type="RefSeq" id="WP_207124333.1">
    <property type="nucleotide sequence ID" value="NZ_BOPO01000024.1"/>
</dbReference>
<proteinExistence type="predicted"/>
<name>A0A8J4A7W2_9ACTN</name>
<feature type="domain" description="Signal transduction histidine kinase subgroup 3 dimerisation and phosphoacceptor" evidence="5">
    <location>
        <begin position="188"/>
        <end position="254"/>
    </location>
</feature>
<dbReference type="InterPro" id="IPR050482">
    <property type="entry name" value="Sensor_HK_TwoCompSys"/>
</dbReference>
<keyword evidence="4" id="KW-0472">Membrane</keyword>
<feature type="transmembrane region" description="Helical" evidence="4">
    <location>
        <begin position="45"/>
        <end position="66"/>
    </location>
</feature>
<evidence type="ECO:0000256" key="4">
    <source>
        <dbReference type="SAM" id="Phobius"/>
    </source>
</evidence>
<keyword evidence="3" id="KW-0902">Two-component regulatory system</keyword>
<dbReference type="EMBL" id="BOPO01000024">
    <property type="protein sequence ID" value="GIL26549.1"/>
    <property type="molecule type" value="Genomic_DNA"/>
</dbReference>
<gene>
    <name evidence="6" type="ORF">NUM_18030</name>
</gene>
<evidence type="ECO:0000259" key="5">
    <source>
        <dbReference type="Pfam" id="PF07730"/>
    </source>
</evidence>
<keyword evidence="4" id="KW-0812">Transmembrane</keyword>
<dbReference type="GO" id="GO:0016020">
    <property type="term" value="C:membrane"/>
    <property type="evidence" value="ECO:0007669"/>
    <property type="project" value="InterPro"/>
</dbReference>
<organism evidence="6 7">
    <name type="scientific">Actinocatenispora comari</name>
    <dbReference type="NCBI Taxonomy" id="2807577"/>
    <lineage>
        <taxon>Bacteria</taxon>
        <taxon>Bacillati</taxon>
        <taxon>Actinomycetota</taxon>
        <taxon>Actinomycetes</taxon>
        <taxon>Micromonosporales</taxon>
        <taxon>Micromonosporaceae</taxon>
        <taxon>Actinocatenispora</taxon>
    </lineage>
</organism>
<feature type="transmembrane region" description="Helical" evidence="4">
    <location>
        <begin position="20"/>
        <end position="39"/>
    </location>
</feature>
<evidence type="ECO:0000256" key="1">
    <source>
        <dbReference type="ARBA" id="ARBA00022679"/>
    </source>
</evidence>
<dbReference type="InterPro" id="IPR011712">
    <property type="entry name" value="Sig_transdc_His_kin_sub3_dim/P"/>
</dbReference>
<feature type="transmembrane region" description="Helical" evidence="4">
    <location>
        <begin position="78"/>
        <end position="100"/>
    </location>
</feature>
<evidence type="ECO:0000313" key="6">
    <source>
        <dbReference type="EMBL" id="GIL26549.1"/>
    </source>
</evidence>
<keyword evidence="1" id="KW-0808">Transferase</keyword>
<keyword evidence="2 6" id="KW-0418">Kinase</keyword>
<dbReference type="GO" id="GO:0046983">
    <property type="term" value="F:protein dimerization activity"/>
    <property type="evidence" value="ECO:0007669"/>
    <property type="project" value="InterPro"/>
</dbReference>
<keyword evidence="7" id="KW-1185">Reference proteome</keyword>
<evidence type="ECO:0000256" key="3">
    <source>
        <dbReference type="ARBA" id="ARBA00023012"/>
    </source>
</evidence>
<dbReference type="CDD" id="cd16917">
    <property type="entry name" value="HATPase_UhpB-NarQ-NarX-like"/>
    <property type="match status" value="1"/>
</dbReference>
<protein>
    <submittedName>
        <fullName evidence="6">Two-component sensor histidine kinase</fullName>
    </submittedName>
</protein>
<dbReference type="PANTHER" id="PTHR24421:SF63">
    <property type="entry name" value="SENSOR HISTIDINE KINASE DESK"/>
    <property type="match status" value="1"/>
</dbReference>
<dbReference type="Proteomes" id="UP000614996">
    <property type="component" value="Unassembled WGS sequence"/>
</dbReference>
<feature type="transmembrane region" description="Helical" evidence="4">
    <location>
        <begin position="120"/>
        <end position="139"/>
    </location>
</feature>
<dbReference type="SUPFAM" id="SSF55874">
    <property type="entry name" value="ATPase domain of HSP90 chaperone/DNA topoisomerase II/histidine kinase"/>
    <property type="match status" value="1"/>
</dbReference>
<dbReference type="PANTHER" id="PTHR24421">
    <property type="entry name" value="NITRATE/NITRITE SENSOR PROTEIN NARX-RELATED"/>
    <property type="match status" value="1"/>
</dbReference>
<dbReference type="Gene3D" id="1.20.5.1930">
    <property type="match status" value="1"/>
</dbReference>
<evidence type="ECO:0000313" key="7">
    <source>
        <dbReference type="Proteomes" id="UP000614996"/>
    </source>
</evidence>
<dbReference type="InterPro" id="IPR036890">
    <property type="entry name" value="HATPase_C_sf"/>
</dbReference>